<evidence type="ECO:0000313" key="3">
    <source>
        <dbReference type="Proteomes" id="UP000317940"/>
    </source>
</evidence>
<proteinExistence type="predicted"/>
<comment type="caution">
    <text evidence="2">The sequence shown here is derived from an EMBL/GenBank/DDBJ whole genome shotgun (WGS) entry which is preliminary data.</text>
</comment>
<feature type="region of interest" description="Disordered" evidence="1">
    <location>
        <begin position="114"/>
        <end position="136"/>
    </location>
</feature>
<gene>
    <name evidence="2" type="ORF">FHX73_11489</name>
</gene>
<name>A0A561UBH3_9ACTN</name>
<protein>
    <submittedName>
        <fullName evidence="2">Uncharacterized protein</fullName>
    </submittedName>
</protein>
<accession>A0A561UBH3</accession>
<dbReference type="EMBL" id="VIWT01000001">
    <property type="protein sequence ID" value="TWF96717.1"/>
    <property type="molecule type" value="Genomic_DNA"/>
</dbReference>
<evidence type="ECO:0000256" key="1">
    <source>
        <dbReference type="SAM" id="MobiDB-lite"/>
    </source>
</evidence>
<dbReference type="AlphaFoldDB" id="A0A561UBH3"/>
<dbReference type="Proteomes" id="UP000317940">
    <property type="component" value="Unassembled WGS sequence"/>
</dbReference>
<reference evidence="2 3" key="1">
    <citation type="submission" date="2019-06" db="EMBL/GenBank/DDBJ databases">
        <title>Sequencing the genomes of 1000 actinobacteria strains.</title>
        <authorList>
            <person name="Klenk H.-P."/>
        </authorList>
    </citation>
    <scope>NUCLEOTIDE SEQUENCE [LARGE SCALE GENOMIC DNA]</scope>
    <source>
        <strain evidence="2 3">DSM 44826</strain>
    </source>
</reference>
<sequence length="136" mass="14880">MFALPEGSWWDWEVVEWIPGRLRFGAGYDLTYHHELELVFSDPMYVACPSAFHDPEFREPTAEELALMVRQVGELPPVLVAFEADAGGSGPATGLIAAEQVRVVQGSWSHVVQGGRSAPATQAGDRQEQQACEPGQ</sequence>
<keyword evidence="3" id="KW-1185">Reference proteome</keyword>
<evidence type="ECO:0000313" key="2">
    <source>
        <dbReference type="EMBL" id="TWF96717.1"/>
    </source>
</evidence>
<organism evidence="2 3">
    <name type="scientific">Kitasatospora viridis</name>
    <dbReference type="NCBI Taxonomy" id="281105"/>
    <lineage>
        <taxon>Bacteria</taxon>
        <taxon>Bacillati</taxon>
        <taxon>Actinomycetota</taxon>
        <taxon>Actinomycetes</taxon>
        <taxon>Kitasatosporales</taxon>
        <taxon>Streptomycetaceae</taxon>
        <taxon>Kitasatospora</taxon>
    </lineage>
</organism>